<dbReference type="AlphaFoldDB" id="A0A2M9BH70"/>
<dbReference type="RefSeq" id="WP_245857687.1">
    <property type="nucleotide sequence ID" value="NZ_PGEZ01000001.1"/>
</dbReference>
<sequence length="227" mass="25097">MSTQVTEPAPPGPRSKRRSRTGRVLTALGLVLVLVGVGMLGYVGWQYFGTNIISKQHQAELRQDLVREWDAPVRATEPVEIGDAMALLRVPRFGDDYVMPVVRGVDDASLASGVGWFPDTARPGRVGNFAIAGHRVTHGEPFRHFLELRAGDEVVVETRTHVYTYVLRDDGTDRELDFSEGWVLDPVPGAPDAEPTEKLITMVTCSELFHTDKRSIVFGELESAVKK</sequence>
<evidence type="ECO:0000313" key="5">
    <source>
        <dbReference type="EMBL" id="PJJ57296.1"/>
    </source>
</evidence>
<dbReference type="InterPro" id="IPR023365">
    <property type="entry name" value="Sortase_dom-sf"/>
</dbReference>
<name>A0A2M9BH70_9ACTN</name>
<keyword evidence="4" id="KW-0812">Transmembrane</keyword>
<keyword evidence="4" id="KW-0472">Membrane</keyword>
<evidence type="ECO:0000256" key="2">
    <source>
        <dbReference type="PIRSR" id="PIRSR605754-1"/>
    </source>
</evidence>
<gene>
    <name evidence="5" type="ORF">CLV56_1523</name>
</gene>
<dbReference type="Proteomes" id="UP000230842">
    <property type="component" value="Unassembled WGS sequence"/>
</dbReference>
<keyword evidence="4" id="KW-1133">Transmembrane helix</keyword>
<feature type="active site" description="Acyl-thioester intermediate" evidence="2">
    <location>
        <position position="205"/>
    </location>
</feature>
<organism evidence="5 6">
    <name type="scientific">Mumia flava</name>
    <dbReference type="NCBI Taxonomy" id="1348852"/>
    <lineage>
        <taxon>Bacteria</taxon>
        <taxon>Bacillati</taxon>
        <taxon>Actinomycetota</taxon>
        <taxon>Actinomycetes</taxon>
        <taxon>Propionibacteriales</taxon>
        <taxon>Nocardioidaceae</taxon>
        <taxon>Mumia</taxon>
    </lineage>
</organism>
<evidence type="ECO:0000256" key="3">
    <source>
        <dbReference type="SAM" id="MobiDB-lite"/>
    </source>
</evidence>
<keyword evidence="6" id="KW-1185">Reference proteome</keyword>
<dbReference type="EMBL" id="PGEZ01000001">
    <property type="protein sequence ID" value="PJJ57296.1"/>
    <property type="molecule type" value="Genomic_DNA"/>
</dbReference>
<dbReference type="SUPFAM" id="SSF63817">
    <property type="entry name" value="Sortase"/>
    <property type="match status" value="1"/>
</dbReference>
<dbReference type="InterPro" id="IPR042003">
    <property type="entry name" value="Sortase_E"/>
</dbReference>
<evidence type="ECO:0000313" key="6">
    <source>
        <dbReference type="Proteomes" id="UP000230842"/>
    </source>
</evidence>
<dbReference type="NCBIfam" id="NF033747">
    <property type="entry name" value="class_E_sortase"/>
    <property type="match status" value="1"/>
</dbReference>
<dbReference type="CDD" id="cd05830">
    <property type="entry name" value="Sortase_E"/>
    <property type="match status" value="1"/>
</dbReference>
<dbReference type="InterPro" id="IPR053465">
    <property type="entry name" value="Sortase_Class_E"/>
</dbReference>
<feature type="region of interest" description="Disordered" evidence="3">
    <location>
        <begin position="1"/>
        <end position="20"/>
    </location>
</feature>
<dbReference type="Pfam" id="PF04203">
    <property type="entry name" value="Sortase"/>
    <property type="match status" value="1"/>
</dbReference>
<evidence type="ECO:0000256" key="1">
    <source>
        <dbReference type="ARBA" id="ARBA00022801"/>
    </source>
</evidence>
<comment type="caution">
    <text evidence="5">The sequence shown here is derived from an EMBL/GenBank/DDBJ whole genome shotgun (WGS) entry which is preliminary data.</text>
</comment>
<protein>
    <submittedName>
        <fullName evidence="5">Sortase A</fullName>
    </submittedName>
</protein>
<proteinExistence type="predicted"/>
<dbReference type="Gene3D" id="2.40.260.10">
    <property type="entry name" value="Sortase"/>
    <property type="match status" value="1"/>
</dbReference>
<feature type="active site" description="Proton donor/acceptor" evidence="2">
    <location>
        <position position="134"/>
    </location>
</feature>
<reference evidence="5 6" key="1">
    <citation type="submission" date="2017-11" db="EMBL/GenBank/DDBJ databases">
        <title>Genomic Encyclopedia of Archaeal and Bacterial Type Strains, Phase II (KMG-II): From Individual Species to Whole Genera.</title>
        <authorList>
            <person name="Goeker M."/>
        </authorList>
    </citation>
    <scope>NUCLEOTIDE SEQUENCE [LARGE SCALE GENOMIC DNA]</scope>
    <source>
        <strain evidence="5 6">DSM 27763</strain>
    </source>
</reference>
<feature type="transmembrane region" description="Helical" evidence="4">
    <location>
        <begin position="24"/>
        <end position="45"/>
    </location>
</feature>
<dbReference type="GO" id="GO:0016787">
    <property type="term" value="F:hydrolase activity"/>
    <property type="evidence" value="ECO:0007669"/>
    <property type="project" value="UniProtKB-KW"/>
</dbReference>
<keyword evidence="1" id="KW-0378">Hydrolase</keyword>
<accession>A0A2M9BH70</accession>
<evidence type="ECO:0000256" key="4">
    <source>
        <dbReference type="SAM" id="Phobius"/>
    </source>
</evidence>
<dbReference type="InterPro" id="IPR005754">
    <property type="entry name" value="Sortase"/>
</dbReference>